<evidence type="ECO:0000313" key="3">
    <source>
        <dbReference type="EMBL" id="MFD0976432.1"/>
    </source>
</evidence>
<dbReference type="SUPFAM" id="SSF50249">
    <property type="entry name" value="Nucleic acid-binding proteins"/>
    <property type="match status" value="1"/>
</dbReference>
<protein>
    <submittedName>
        <fullName evidence="3">Tex family protein</fullName>
    </submittedName>
</protein>
<dbReference type="Gene3D" id="1.10.10.650">
    <property type="entry name" value="RuvA domain 2-like"/>
    <property type="match status" value="1"/>
</dbReference>
<evidence type="ECO:0000313" key="4">
    <source>
        <dbReference type="Proteomes" id="UP001597100"/>
    </source>
</evidence>
<keyword evidence="4" id="KW-1185">Reference proteome</keyword>
<dbReference type="Pfam" id="PF09371">
    <property type="entry name" value="Tex_N"/>
    <property type="match status" value="1"/>
</dbReference>
<gene>
    <name evidence="3" type="ORF">ACFQ1G_06490</name>
</gene>
<dbReference type="InterPro" id="IPR023323">
    <property type="entry name" value="Tex-like_dom_sf"/>
</dbReference>
<sequence>MDLTAFILSRTGLPNKSVSNTLKLIDEGGTIPFIARYRKEMTGNLDELQIEKISRLKDEFDELEKRRKSILKLIEEEGALTPELEQKIKEAMELSRLEDLYLPYKKTRKTRADVAKELGLEPLARILMAQNSPNISKVAERYVGSKVTSVEEAISGAKDIAAEWINEHQLVRSKLRRLFQLKGIITSKVIKKKSEVDEAQKYKSYFDWDEGIRNIASHRLMAIMRAHKEGFVRLKVDVDKEKAFDLTSGIILKDQQNSCTPFVQEAIEDSLKRLLLPALSNEALSEAKEKADEEAIRVFAENLRQLLMAPPLGGKRILAIDPGFKSGCKVVCLDDHGDLKHNETIYPHPPQREQAIASKKIKSLVNAYNIEAIAIGNGTASRETEFFVKKIPFDRDVQVFVVNEAGASVYSASKIARAEFPNFDVTVRGAVSIGRRLADPLAELVKIDPKSIGVGQYQHDVDQVKMKKELDRVVESCVNKIGVNVNTASGALLSYVSGVGPSLAENIIAYRSEAGGIGSRDELLKVPRLGAKAFEQAAGFLRISDPKNPLDNSSVHPESYKVVEKMARDLGVKVKELIGNKDLLNRIDPENYISEQTGIFTLKDIISELEKPGVDPRKSAKVFEFDPNVKTIADLRSGMKLPGIVNNITNFGCFVDIGIKESGLVHISKLANEFISDVNSVVKLHQHVQVTVLEVDESRKRVQLSMID</sequence>
<dbReference type="CDD" id="cd05685">
    <property type="entry name" value="S1_Tex"/>
    <property type="match status" value="1"/>
</dbReference>
<dbReference type="InterPro" id="IPR055179">
    <property type="entry name" value="Tex-like_central_region"/>
</dbReference>
<name>A0ABW3IEF1_9FLAO</name>
<dbReference type="InterPro" id="IPR044146">
    <property type="entry name" value="S1_Tex"/>
</dbReference>
<organism evidence="3 4">
    <name type="scientific">Salinimicrobium gaetbulicola</name>
    <dbReference type="NCBI Taxonomy" id="999702"/>
    <lineage>
        <taxon>Bacteria</taxon>
        <taxon>Pseudomonadati</taxon>
        <taxon>Bacteroidota</taxon>
        <taxon>Flavobacteriia</taxon>
        <taxon>Flavobacteriales</taxon>
        <taxon>Flavobacteriaceae</taxon>
        <taxon>Salinimicrobium</taxon>
    </lineage>
</organism>
<dbReference type="SUPFAM" id="SSF53098">
    <property type="entry name" value="Ribonuclease H-like"/>
    <property type="match status" value="1"/>
</dbReference>
<dbReference type="Pfam" id="PF22706">
    <property type="entry name" value="Tex_central_region"/>
    <property type="match status" value="1"/>
</dbReference>
<dbReference type="Gene3D" id="1.10.150.310">
    <property type="entry name" value="Tex RuvX-like domain-like"/>
    <property type="match status" value="1"/>
</dbReference>
<dbReference type="PANTHER" id="PTHR10724:SF10">
    <property type="entry name" value="S1 RNA-BINDING DOMAIN-CONTAINING PROTEIN 1"/>
    <property type="match status" value="1"/>
</dbReference>
<dbReference type="RefSeq" id="WP_380737750.1">
    <property type="nucleotide sequence ID" value="NZ_JBHTJP010000032.1"/>
</dbReference>
<dbReference type="InterPro" id="IPR050437">
    <property type="entry name" value="Ribos_protein_bS1-like"/>
</dbReference>
<dbReference type="PANTHER" id="PTHR10724">
    <property type="entry name" value="30S RIBOSOMAL PROTEIN S1"/>
    <property type="match status" value="1"/>
</dbReference>
<feature type="domain" description="S1 motif" evidence="2">
    <location>
        <begin position="638"/>
        <end position="707"/>
    </location>
</feature>
<dbReference type="Pfam" id="PF00575">
    <property type="entry name" value="S1"/>
    <property type="match status" value="1"/>
</dbReference>
<dbReference type="InterPro" id="IPR023319">
    <property type="entry name" value="Tex-like_HTH_dom_sf"/>
</dbReference>
<accession>A0ABW3IEF1</accession>
<dbReference type="InterPro" id="IPR012340">
    <property type="entry name" value="NA-bd_OB-fold"/>
</dbReference>
<dbReference type="InterPro" id="IPR032639">
    <property type="entry name" value="Tex_YqgF"/>
</dbReference>
<proteinExistence type="predicted"/>
<dbReference type="Pfam" id="PF12836">
    <property type="entry name" value="HHH_3"/>
    <property type="match status" value="1"/>
</dbReference>
<dbReference type="Proteomes" id="UP001597100">
    <property type="component" value="Unassembled WGS sequence"/>
</dbReference>
<dbReference type="InterPro" id="IPR041692">
    <property type="entry name" value="HHH_9"/>
</dbReference>
<dbReference type="Gene3D" id="2.40.50.140">
    <property type="entry name" value="Nucleic acid-binding proteins"/>
    <property type="match status" value="1"/>
</dbReference>
<dbReference type="InterPro" id="IPR003029">
    <property type="entry name" value="S1_domain"/>
</dbReference>
<dbReference type="Gene3D" id="1.10.3500.10">
    <property type="entry name" value="Tex N-terminal region-like"/>
    <property type="match status" value="1"/>
</dbReference>
<dbReference type="SUPFAM" id="SSF47781">
    <property type="entry name" value="RuvA domain 2-like"/>
    <property type="match status" value="2"/>
</dbReference>
<dbReference type="InterPro" id="IPR010994">
    <property type="entry name" value="RuvA_2-like"/>
</dbReference>
<keyword evidence="1" id="KW-0175">Coiled coil</keyword>
<dbReference type="SMART" id="SM00732">
    <property type="entry name" value="YqgFc"/>
    <property type="match status" value="1"/>
</dbReference>
<dbReference type="Gene3D" id="3.30.420.140">
    <property type="entry name" value="YqgF/RNase H-like domain"/>
    <property type="match status" value="1"/>
</dbReference>
<dbReference type="InterPro" id="IPR018974">
    <property type="entry name" value="Tex-like_N"/>
</dbReference>
<dbReference type="InterPro" id="IPR006641">
    <property type="entry name" value="YqgF/RNaseH-like_dom"/>
</dbReference>
<dbReference type="InterPro" id="IPR012337">
    <property type="entry name" value="RNaseH-like_sf"/>
</dbReference>
<dbReference type="InterPro" id="IPR037027">
    <property type="entry name" value="YqgF/RNaseH-like_dom_sf"/>
</dbReference>
<evidence type="ECO:0000256" key="1">
    <source>
        <dbReference type="SAM" id="Coils"/>
    </source>
</evidence>
<dbReference type="SUPFAM" id="SSF158832">
    <property type="entry name" value="Tex N-terminal region-like"/>
    <property type="match status" value="1"/>
</dbReference>
<dbReference type="EMBL" id="JBHTJP010000032">
    <property type="protein sequence ID" value="MFD0976432.1"/>
    <property type="molecule type" value="Genomic_DNA"/>
</dbReference>
<evidence type="ECO:0000259" key="2">
    <source>
        <dbReference type="PROSITE" id="PS50126"/>
    </source>
</evidence>
<dbReference type="PROSITE" id="PS50126">
    <property type="entry name" value="S1"/>
    <property type="match status" value="1"/>
</dbReference>
<reference evidence="4" key="1">
    <citation type="journal article" date="2019" name="Int. J. Syst. Evol. Microbiol.">
        <title>The Global Catalogue of Microorganisms (GCM) 10K type strain sequencing project: providing services to taxonomists for standard genome sequencing and annotation.</title>
        <authorList>
            <consortium name="The Broad Institute Genomics Platform"/>
            <consortium name="The Broad Institute Genome Sequencing Center for Infectious Disease"/>
            <person name="Wu L."/>
            <person name="Ma J."/>
        </authorList>
    </citation>
    <scope>NUCLEOTIDE SEQUENCE [LARGE SCALE GENOMIC DNA]</scope>
    <source>
        <strain evidence="4">CCUG 60898</strain>
    </source>
</reference>
<dbReference type="Pfam" id="PF17674">
    <property type="entry name" value="HHH_9"/>
    <property type="match status" value="1"/>
</dbReference>
<dbReference type="SMART" id="SM00316">
    <property type="entry name" value="S1"/>
    <property type="match status" value="1"/>
</dbReference>
<feature type="coiled-coil region" evidence="1">
    <location>
        <begin position="46"/>
        <end position="73"/>
    </location>
</feature>
<comment type="caution">
    <text evidence="3">The sequence shown here is derived from an EMBL/GenBank/DDBJ whole genome shotgun (WGS) entry which is preliminary data.</text>
</comment>
<dbReference type="Pfam" id="PF16921">
    <property type="entry name" value="Tex_YqgF"/>
    <property type="match status" value="1"/>
</dbReference>